<comment type="function">
    <text evidence="2 10 12">Catalyzes the transfer of a dimethylallyl group onto the adenine at position 37 in tRNAs that read codons beginning with uridine, leading to the formation of N6-(dimethylallyl)adenosine (i(6)A).</text>
</comment>
<dbReference type="PANTHER" id="PTHR11088:SF60">
    <property type="entry name" value="TRNA DIMETHYLALLYLTRANSFERASE"/>
    <property type="match status" value="1"/>
</dbReference>
<accession>A0ABT9NQK0</accession>
<gene>
    <name evidence="10" type="primary">miaA</name>
    <name evidence="14" type="ORF">J2S59_002521</name>
</gene>
<keyword evidence="8 10" id="KW-0460">Magnesium</keyword>
<comment type="caution">
    <text evidence="10">Lacks conserved residue(s) required for the propagation of feature annotation.</text>
</comment>
<evidence type="ECO:0000256" key="3">
    <source>
        <dbReference type="ARBA" id="ARBA00005842"/>
    </source>
</evidence>
<evidence type="ECO:0000256" key="2">
    <source>
        <dbReference type="ARBA" id="ARBA00003213"/>
    </source>
</evidence>
<evidence type="ECO:0000256" key="6">
    <source>
        <dbReference type="ARBA" id="ARBA00022741"/>
    </source>
</evidence>
<comment type="catalytic activity">
    <reaction evidence="9 10 11">
        <text>adenosine(37) in tRNA + dimethylallyl diphosphate = N(6)-dimethylallyladenosine(37) in tRNA + diphosphate</text>
        <dbReference type="Rhea" id="RHEA:26482"/>
        <dbReference type="Rhea" id="RHEA-COMP:10162"/>
        <dbReference type="Rhea" id="RHEA-COMP:10375"/>
        <dbReference type="ChEBI" id="CHEBI:33019"/>
        <dbReference type="ChEBI" id="CHEBI:57623"/>
        <dbReference type="ChEBI" id="CHEBI:74411"/>
        <dbReference type="ChEBI" id="CHEBI:74415"/>
        <dbReference type="EC" id="2.5.1.75"/>
    </reaction>
</comment>
<dbReference type="PANTHER" id="PTHR11088">
    <property type="entry name" value="TRNA DIMETHYLALLYLTRANSFERASE"/>
    <property type="match status" value="1"/>
</dbReference>
<evidence type="ECO:0000256" key="11">
    <source>
        <dbReference type="RuleBase" id="RU003783"/>
    </source>
</evidence>
<comment type="subunit">
    <text evidence="10">Monomer.</text>
</comment>
<comment type="similarity">
    <text evidence="3 10 13">Belongs to the IPP transferase family.</text>
</comment>
<evidence type="ECO:0000256" key="13">
    <source>
        <dbReference type="RuleBase" id="RU003785"/>
    </source>
</evidence>
<name>A0ABT9NQK0_9ACTN</name>
<evidence type="ECO:0000256" key="1">
    <source>
        <dbReference type="ARBA" id="ARBA00001946"/>
    </source>
</evidence>
<feature type="site" description="Interaction with substrate tRNA" evidence="10">
    <location>
        <position position="113"/>
    </location>
</feature>
<dbReference type="Gene3D" id="1.10.20.140">
    <property type="match status" value="1"/>
</dbReference>
<evidence type="ECO:0000256" key="7">
    <source>
        <dbReference type="ARBA" id="ARBA00022840"/>
    </source>
</evidence>
<dbReference type="EC" id="2.5.1.75" evidence="10"/>
<organism evidence="14 15">
    <name type="scientific">Nocardioides massiliensis</name>
    <dbReference type="NCBI Taxonomy" id="1325935"/>
    <lineage>
        <taxon>Bacteria</taxon>
        <taxon>Bacillati</taxon>
        <taxon>Actinomycetota</taxon>
        <taxon>Actinomycetes</taxon>
        <taxon>Propionibacteriales</taxon>
        <taxon>Nocardioidaceae</taxon>
        <taxon>Nocardioides</taxon>
    </lineage>
</organism>
<dbReference type="RefSeq" id="WP_306825180.1">
    <property type="nucleotide sequence ID" value="NZ_JAUSQM010000001.1"/>
</dbReference>
<comment type="caution">
    <text evidence="14">The sequence shown here is derived from an EMBL/GenBank/DDBJ whole genome shotgun (WGS) entry which is preliminary data.</text>
</comment>
<keyword evidence="7 10" id="KW-0067">ATP-binding</keyword>
<evidence type="ECO:0000313" key="14">
    <source>
        <dbReference type="EMBL" id="MDP9822712.1"/>
    </source>
</evidence>
<comment type="cofactor">
    <cofactor evidence="1 10">
        <name>Mg(2+)</name>
        <dbReference type="ChEBI" id="CHEBI:18420"/>
    </cofactor>
</comment>
<evidence type="ECO:0000256" key="9">
    <source>
        <dbReference type="ARBA" id="ARBA00049563"/>
    </source>
</evidence>
<evidence type="ECO:0000256" key="8">
    <source>
        <dbReference type="ARBA" id="ARBA00022842"/>
    </source>
</evidence>
<dbReference type="HAMAP" id="MF_00185">
    <property type="entry name" value="IPP_trans"/>
    <property type="match status" value="1"/>
</dbReference>
<evidence type="ECO:0000256" key="5">
    <source>
        <dbReference type="ARBA" id="ARBA00022694"/>
    </source>
</evidence>
<keyword evidence="4 10" id="KW-0808">Transferase</keyword>
<evidence type="ECO:0000256" key="10">
    <source>
        <dbReference type="HAMAP-Rule" id="MF_00185"/>
    </source>
</evidence>
<protein>
    <recommendedName>
        <fullName evidence="10">tRNA dimethylallyltransferase</fullName>
        <ecNumber evidence="10">2.5.1.75</ecNumber>
    </recommendedName>
    <alternativeName>
        <fullName evidence="10">Dimethylallyl diphosphate:tRNA dimethylallyltransferase</fullName>
        <shortName evidence="10">DMAPP:tRNA dimethylallyltransferase</shortName>
        <shortName evidence="10">DMATase</shortName>
    </alternativeName>
    <alternativeName>
        <fullName evidence="10">Isopentenyl-diphosphate:tRNA isopentenyltransferase</fullName>
        <shortName evidence="10">IPP transferase</shortName>
        <shortName evidence="10">IPPT</shortName>
        <shortName evidence="10">IPTase</shortName>
    </alternativeName>
</protein>
<dbReference type="GO" id="GO:0052381">
    <property type="term" value="F:tRNA dimethylallyltransferase activity"/>
    <property type="evidence" value="ECO:0007669"/>
    <property type="project" value="UniProtKB-EC"/>
</dbReference>
<dbReference type="Gene3D" id="3.40.50.300">
    <property type="entry name" value="P-loop containing nucleotide triphosphate hydrolases"/>
    <property type="match status" value="1"/>
</dbReference>
<evidence type="ECO:0000313" key="15">
    <source>
        <dbReference type="Proteomes" id="UP001240447"/>
    </source>
</evidence>
<feature type="site" description="Interaction with substrate tRNA" evidence="10">
    <location>
        <position position="134"/>
    </location>
</feature>
<feature type="binding site" evidence="10">
    <location>
        <begin position="22"/>
        <end position="29"/>
    </location>
    <ligand>
        <name>ATP</name>
        <dbReference type="ChEBI" id="CHEBI:30616"/>
    </ligand>
</feature>
<dbReference type="EMBL" id="JAUSQM010000001">
    <property type="protein sequence ID" value="MDP9822712.1"/>
    <property type="molecule type" value="Genomic_DNA"/>
</dbReference>
<dbReference type="SUPFAM" id="SSF52540">
    <property type="entry name" value="P-loop containing nucleoside triphosphate hydrolases"/>
    <property type="match status" value="1"/>
</dbReference>
<keyword evidence="5 10" id="KW-0819">tRNA processing</keyword>
<dbReference type="InterPro" id="IPR018022">
    <property type="entry name" value="IPT"/>
</dbReference>
<sequence length="319" mass="34674">MSRTSPAAPTSYAGPPVVAVVGPTAAGKTALSLDLAEALDGEVVNTDAFQLYRGMDIGTAKVPLAERRGIAHHLLDVLDIERTATVAEFQQWARTAIAEIRARGRVPVLVGGSALYTRAVVDEFTFPGTDPELRARLTAQLEAEGVAAMHARLAEVDPAAAAHIEPANGRRIVRALEVVELTGEPFRATLPPPRYALPGVVQVGVRIDRPTLDQRIERRVAQMWEAGFVAEVETLAAHGLRDGLTASRALGYQQILAHLDGRCSEDEAREQTVHGTRRFARRQESWFTKDDRVTWVAHDDPERVRTAVTAVRTAAARAH</sequence>
<dbReference type="NCBIfam" id="TIGR00174">
    <property type="entry name" value="miaA"/>
    <property type="match status" value="1"/>
</dbReference>
<dbReference type="InterPro" id="IPR027417">
    <property type="entry name" value="P-loop_NTPase"/>
</dbReference>
<dbReference type="Pfam" id="PF01715">
    <property type="entry name" value="IPPT"/>
    <property type="match status" value="1"/>
</dbReference>
<keyword evidence="15" id="KW-1185">Reference proteome</keyword>
<feature type="binding site" evidence="10">
    <location>
        <begin position="24"/>
        <end position="29"/>
    </location>
    <ligand>
        <name>substrate</name>
    </ligand>
</feature>
<evidence type="ECO:0000256" key="12">
    <source>
        <dbReference type="RuleBase" id="RU003784"/>
    </source>
</evidence>
<reference evidence="14 15" key="1">
    <citation type="submission" date="2023-07" db="EMBL/GenBank/DDBJ databases">
        <title>Sequencing the genomes of 1000 actinobacteria strains.</title>
        <authorList>
            <person name="Klenk H.-P."/>
        </authorList>
    </citation>
    <scope>NUCLEOTIDE SEQUENCE [LARGE SCALE GENOMIC DNA]</scope>
    <source>
        <strain evidence="14 15">GD13</strain>
    </source>
</reference>
<keyword evidence="6 10" id="KW-0547">Nucleotide-binding</keyword>
<proteinExistence type="inferred from homology"/>
<evidence type="ECO:0000256" key="4">
    <source>
        <dbReference type="ARBA" id="ARBA00022679"/>
    </source>
</evidence>
<dbReference type="InterPro" id="IPR039657">
    <property type="entry name" value="Dimethylallyltransferase"/>
</dbReference>
<dbReference type="Proteomes" id="UP001240447">
    <property type="component" value="Unassembled WGS sequence"/>
</dbReference>